<organism evidence="2 3">
    <name type="scientific">Colletotrichum zoysiae</name>
    <dbReference type="NCBI Taxonomy" id="1216348"/>
    <lineage>
        <taxon>Eukaryota</taxon>
        <taxon>Fungi</taxon>
        <taxon>Dikarya</taxon>
        <taxon>Ascomycota</taxon>
        <taxon>Pezizomycotina</taxon>
        <taxon>Sordariomycetes</taxon>
        <taxon>Hypocreomycetidae</taxon>
        <taxon>Glomerellales</taxon>
        <taxon>Glomerellaceae</taxon>
        <taxon>Colletotrichum</taxon>
        <taxon>Colletotrichum graminicola species complex</taxon>
    </lineage>
</organism>
<evidence type="ECO:0000313" key="3">
    <source>
        <dbReference type="Proteomes" id="UP001232148"/>
    </source>
</evidence>
<comment type="caution">
    <text evidence="2">The sequence shown here is derived from an EMBL/GenBank/DDBJ whole genome shotgun (WGS) entry which is preliminary data.</text>
</comment>
<name>A0AAD9LYQ0_9PEZI</name>
<evidence type="ECO:0000313" key="2">
    <source>
        <dbReference type="EMBL" id="KAK2027446.1"/>
    </source>
</evidence>
<dbReference type="EMBL" id="MU842895">
    <property type="protein sequence ID" value="KAK2027446.1"/>
    <property type="molecule type" value="Genomic_DNA"/>
</dbReference>
<keyword evidence="3" id="KW-1185">Reference proteome</keyword>
<accession>A0AAD9LYQ0</accession>
<gene>
    <name evidence="2" type="ORF">LX32DRAFT_439611</name>
</gene>
<proteinExistence type="predicted"/>
<protein>
    <submittedName>
        <fullName evidence="2">Uncharacterized protein</fullName>
    </submittedName>
</protein>
<reference evidence="2" key="1">
    <citation type="submission" date="2021-06" db="EMBL/GenBank/DDBJ databases">
        <title>Comparative genomics, transcriptomics and evolutionary studies reveal genomic signatures of adaptation to plant cell wall in hemibiotrophic fungi.</title>
        <authorList>
            <consortium name="DOE Joint Genome Institute"/>
            <person name="Baroncelli R."/>
            <person name="Diaz J.F."/>
            <person name="Benocci T."/>
            <person name="Peng M."/>
            <person name="Battaglia E."/>
            <person name="Haridas S."/>
            <person name="Andreopoulos W."/>
            <person name="Labutti K."/>
            <person name="Pangilinan J."/>
            <person name="Floch G.L."/>
            <person name="Makela M.R."/>
            <person name="Henrissat B."/>
            <person name="Grigoriev I.V."/>
            <person name="Crouch J.A."/>
            <person name="De Vries R.P."/>
            <person name="Sukno S.A."/>
            <person name="Thon M.R."/>
        </authorList>
    </citation>
    <scope>NUCLEOTIDE SEQUENCE</scope>
    <source>
        <strain evidence="2">MAFF235873</strain>
    </source>
</reference>
<dbReference type="Proteomes" id="UP001232148">
    <property type="component" value="Unassembled WGS sequence"/>
</dbReference>
<evidence type="ECO:0000256" key="1">
    <source>
        <dbReference type="SAM" id="MobiDB-lite"/>
    </source>
</evidence>
<feature type="region of interest" description="Disordered" evidence="1">
    <location>
        <begin position="1"/>
        <end position="46"/>
    </location>
</feature>
<dbReference type="AlphaFoldDB" id="A0AAD9LYQ0"/>
<sequence>MMPSGRHHPGHGRKKEKEKKKPDAENSFLPEHPLSTSHPTRGPKEGLGADRQALYTCIESYIHTYGVGTNSMGKFKVSTTNATPRFPMHVPCSSIHAFSHVIRTPPLLPRKFDAGSHLAMFTFFYSFLLSRPPLSSQSLLFHSTLHVCGLFVSHLQGRPAHDMINHRAASPQPPKAPPHLVI</sequence>
<feature type="compositionally biased region" description="Basic residues" evidence="1">
    <location>
        <begin position="1"/>
        <end position="18"/>
    </location>
</feature>